<dbReference type="GO" id="GO:0016020">
    <property type="term" value="C:membrane"/>
    <property type="evidence" value="ECO:0007669"/>
    <property type="project" value="InterPro"/>
</dbReference>
<dbReference type="InterPro" id="IPR003594">
    <property type="entry name" value="HATPase_dom"/>
</dbReference>
<dbReference type="InterPro" id="IPR050482">
    <property type="entry name" value="Sensor_HK_TwoCompSys"/>
</dbReference>
<name>A0A9X3YM86_9GAMM</name>
<evidence type="ECO:0000256" key="3">
    <source>
        <dbReference type="ARBA" id="ARBA00023012"/>
    </source>
</evidence>
<evidence type="ECO:0000313" key="9">
    <source>
        <dbReference type="Proteomes" id="UP001139971"/>
    </source>
</evidence>
<feature type="transmembrane region" description="Helical" evidence="5">
    <location>
        <begin position="56"/>
        <end position="76"/>
    </location>
</feature>
<feature type="transmembrane region" description="Helical" evidence="5">
    <location>
        <begin position="145"/>
        <end position="165"/>
    </location>
</feature>
<dbReference type="Gene3D" id="3.30.565.10">
    <property type="entry name" value="Histidine kinase-like ATPase, C-terminal domain"/>
    <property type="match status" value="1"/>
</dbReference>
<dbReference type="InterPro" id="IPR036890">
    <property type="entry name" value="HATPase_C_sf"/>
</dbReference>
<evidence type="ECO:0000313" key="8">
    <source>
        <dbReference type="EMBL" id="MDC8013840.1"/>
    </source>
</evidence>
<dbReference type="PANTHER" id="PTHR24421">
    <property type="entry name" value="NITRATE/NITRITE SENSOR PROTEIN NARX-RELATED"/>
    <property type="match status" value="1"/>
</dbReference>
<keyword evidence="4" id="KW-0175">Coiled coil</keyword>
<dbReference type="AlphaFoldDB" id="A0A9X3YM86"/>
<dbReference type="InterPro" id="IPR011712">
    <property type="entry name" value="Sig_transdc_His_kin_sub3_dim/P"/>
</dbReference>
<dbReference type="SUPFAM" id="SSF55874">
    <property type="entry name" value="ATPase domain of HSP90 chaperone/DNA topoisomerase II/histidine kinase"/>
    <property type="match status" value="1"/>
</dbReference>
<dbReference type="Proteomes" id="UP001139971">
    <property type="component" value="Unassembled WGS sequence"/>
</dbReference>
<feature type="transmembrane region" description="Helical" evidence="5">
    <location>
        <begin position="30"/>
        <end position="49"/>
    </location>
</feature>
<evidence type="ECO:0000259" key="7">
    <source>
        <dbReference type="Pfam" id="PF07730"/>
    </source>
</evidence>
<feature type="transmembrane region" description="Helical" evidence="5">
    <location>
        <begin position="82"/>
        <end position="99"/>
    </location>
</feature>
<dbReference type="Pfam" id="PF02518">
    <property type="entry name" value="HATPase_c"/>
    <property type="match status" value="1"/>
</dbReference>
<dbReference type="GO" id="GO:0046983">
    <property type="term" value="F:protein dimerization activity"/>
    <property type="evidence" value="ECO:0007669"/>
    <property type="project" value="InterPro"/>
</dbReference>
<feature type="transmembrane region" description="Helical" evidence="5">
    <location>
        <begin position="106"/>
        <end position="133"/>
    </location>
</feature>
<dbReference type="PANTHER" id="PTHR24421:SF63">
    <property type="entry name" value="SENSOR HISTIDINE KINASE DESK"/>
    <property type="match status" value="1"/>
</dbReference>
<evidence type="ECO:0000256" key="2">
    <source>
        <dbReference type="ARBA" id="ARBA00022777"/>
    </source>
</evidence>
<dbReference type="Gene3D" id="1.20.5.1930">
    <property type="match status" value="1"/>
</dbReference>
<protein>
    <submittedName>
        <fullName evidence="8">Sensor histidine kinase</fullName>
    </submittedName>
</protein>
<feature type="coiled-coil region" evidence="4">
    <location>
        <begin position="217"/>
        <end position="244"/>
    </location>
</feature>
<comment type="caution">
    <text evidence="8">The sequence shown here is derived from an EMBL/GenBank/DDBJ whole genome shotgun (WGS) entry which is preliminary data.</text>
</comment>
<feature type="domain" description="Signal transduction histidine kinase subgroup 3 dimerisation and phosphoacceptor" evidence="7">
    <location>
        <begin position="190"/>
        <end position="254"/>
    </location>
</feature>
<dbReference type="CDD" id="cd16917">
    <property type="entry name" value="HATPase_UhpB-NarQ-NarX-like"/>
    <property type="match status" value="1"/>
</dbReference>
<keyword evidence="2 8" id="KW-0418">Kinase</keyword>
<keyword evidence="5" id="KW-0472">Membrane</keyword>
<keyword evidence="5" id="KW-1133">Transmembrane helix</keyword>
<keyword evidence="1" id="KW-0808">Transferase</keyword>
<keyword evidence="9" id="KW-1185">Reference proteome</keyword>
<dbReference type="RefSeq" id="WP_263541485.1">
    <property type="nucleotide sequence ID" value="NZ_JAOVZO020000018.1"/>
</dbReference>
<reference evidence="8" key="1">
    <citation type="submission" date="2023-02" db="EMBL/GenBank/DDBJ databases">
        <title>Tahibacter soli sp. nov. isolated from soil.</title>
        <authorList>
            <person name="Baek J.H."/>
            <person name="Lee J.K."/>
            <person name="Choi D.G."/>
            <person name="Jeon C.O."/>
        </authorList>
    </citation>
    <scope>NUCLEOTIDE SEQUENCE</scope>
    <source>
        <strain evidence="8">BL</strain>
    </source>
</reference>
<feature type="domain" description="Histidine kinase/HSP90-like ATPase" evidence="6">
    <location>
        <begin position="292"/>
        <end position="376"/>
    </location>
</feature>
<gene>
    <name evidence="8" type="ORF">OD750_014955</name>
</gene>
<accession>A0A9X3YM86</accession>
<keyword evidence="3" id="KW-0902">Two-component regulatory system</keyword>
<dbReference type="EMBL" id="JAOVZO020000018">
    <property type="protein sequence ID" value="MDC8013840.1"/>
    <property type="molecule type" value="Genomic_DNA"/>
</dbReference>
<evidence type="ECO:0000256" key="5">
    <source>
        <dbReference type="SAM" id="Phobius"/>
    </source>
</evidence>
<evidence type="ECO:0000256" key="4">
    <source>
        <dbReference type="SAM" id="Coils"/>
    </source>
</evidence>
<keyword evidence="5" id="KW-0812">Transmembrane</keyword>
<dbReference type="GO" id="GO:0000155">
    <property type="term" value="F:phosphorelay sensor kinase activity"/>
    <property type="evidence" value="ECO:0007669"/>
    <property type="project" value="InterPro"/>
</dbReference>
<organism evidence="8 9">
    <name type="scientific">Tahibacter soli</name>
    <dbReference type="NCBI Taxonomy" id="2983605"/>
    <lineage>
        <taxon>Bacteria</taxon>
        <taxon>Pseudomonadati</taxon>
        <taxon>Pseudomonadota</taxon>
        <taxon>Gammaproteobacteria</taxon>
        <taxon>Lysobacterales</taxon>
        <taxon>Rhodanobacteraceae</taxon>
        <taxon>Tahibacter</taxon>
    </lineage>
</organism>
<dbReference type="Pfam" id="PF07730">
    <property type="entry name" value="HisKA_3"/>
    <property type="match status" value="1"/>
</dbReference>
<proteinExistence type="predicted"/>
<sequence length="400" mass="43875">MLHLLQAHPNSVLRHGRVGEETGDPIEFSWYPLVMLMWTFWIFATPYVLPNIFPNWLWPTVVSFVAFLWFYARAYWGDRRHVVRYAIGIAALGFLVTPYNGGAQGYIVYACAFLAFSPNLKLGIALTALVLGLYTIESIWLHTPVIYIISSIMVSIAVATMNFLFRRNQQKAANLKLSHDEVRRLATMAERERIGRDLHDLLGHTLSLVALKSELAGKLLERDLAGARREVKEVERVARDALSQVRRAVTGIRAAMFAAETASARLLLESCGVGFHHSVIEVQLPGDVETCLAMSLREAVTNIQRHANAAWVQVCLSLADNGDVVLRIEDDGDGGPIVPGNGLTGMRERVESVGGSLSLEPVRGRGTILTVRIPMRANSVPAVASVVSSRAAAALPADAS</sequence>
<evidence type="ECO:0000256" key="1">
    <source>
        <dbReference type="ARBA" id="ARBA00022679"/>
    </source>
</evidence>
<evidence type="ECO:0000259" key="6">
    <source>
        <dbReference type="Pfam" id="PF02518"/>
    </source>
</evidence>